<evidence type="ECO:0000256" key="6">
    <source>
        <dbReference type="ARBA" id="ARBA00023136"/>
    </source>
</evidence>
<keyword evidence="5" id="KW-0408">Iron</keyword>
<dbReference type="GO" id="GO:0016020">
    <property type="term" value="C:membrane"/>
    <property type="evidence" value="ECO:0007669"/>
    <property type="project" value="UniProtKB-SubCell"/>
</dbReference>
<feature type="transmembrane region" description="Helical" evidence="7">
    <location>
        <begin position="7"/>
        <end position="29"/>
    </location>
</feature>
<dbReference type="Pfam" id="PF18509">
    <property type="entry name" value="MCR"/>
    <property type="match status" value="1"/>
</dbReference>
<evidence type="ECO:0000256" key="5">
    <source>
        <dbReference type="ARBA" id="ARBA00023004"/>
    </source>
</evidence>
<keyword evidence="4 7" id="KW-1133">Transmembrane helix</keyword>
<comment type="subcellular location">
    <subcellularLocation>
        <location evidence="1">Membrane</location>
        <topology evidence="1">Single-pass membrane protein</topology>
    </subcellularLocation>
</comment>
<dbReference type="AlphaFoldDB" id="A0A0F8ZJF9"/>
<evidence type="ECO:0000256" key="1">
    <source>
        <dbReference type="ARBA" id="ARBA00004167"/>
    </source>
</evidence>
<evidence type="ECO:0000313" key="9">
    <source>
        <dbReference type="EMBL" id="KKK86185.1"/>
    </source>
</evidence>
<protein>
    <recommendedName>
        <fullName evidence="8">Magnetochrome domain-containing protein</fullName>
    </recommendedName>
</protein>
<evidence type="ECO:0000256" key="3">
    <source>
        <dbReference type="ARBA" id="ARBA00022723"/>
    </source>
</evidence>
<evidence type="ECO:0000256" key="4">
    <source>
        <dbReference type="ARBA" id="ARBA00022989"/>
    </source>
</evidence>
<keyword evidence="6 7" id="KW-0472">Membrane</keyword>
<dbReference type="GO" id="GO:0046872">
    <property type="term" value="F:metal ion binding"/>
    <property type="evidence" value="ECO:0007669"/>
    <property type="project" value="UniProtKB-KW"/>
</dbReference>
<dbReference type="Gene3D" id="2.30.42.60">
    <property type="match status" value="1"/>
</dbReference>
<name>A0A0F8ZJF9_9ZZZZ</name>
<evidence type="ECO:0000256" key="7">
    <source>
        <dbReference type="SAM" id="Phobius"/>
    </source>
</evidence>
<feature type="domain" description="Magnetochrome" evidence="8">
    <location>
        <begin position="204"/>
        <end position="229"/>
    </location>
</feature>
<accession>A0A0F8ZJF9</accession>
<organism evidence="9">
    <name type="scientific">marine sediment metagenome</name>
    <dbReference type="NCBI Taxonomy" id="412755"/>
    <lineage>
        <taxon>unclassified sequences</taxon>
        <taxon>metagenomes</taxon>
        <taxon>ecological metagenomes</taxon>
    </lineage>
</organism>
<proteinExistence type="predicted"/>
<comment type="caution">
    <text evidence="9">The sequence shown here is derived from an EMBL/GenBank/DDBJ whole genome shotgun (WGS) entry which is preliminary data.</text>
</comment>
<dbReference type="EMBL" id="LAZR01050962">
    <property type="protein sequence ID" value="KKK86185.1"/>
    <property type="molecule type" value="Genomic_DNA"/>
</dbReference>
<keyword evidence="2 7" id="KW-0812">Transmembrane</keyword>
<gene>
    <name evidence="9" type="ORF">LCGC14_2765770</name>
</gene>
<sequence length="267" mass="30512">MKQYRPELAIIAVGFLGLIILVFLSLVSFQFGGDFPDRWDQKIDTGKQQWNRQWDREQKNFGQHTAFQQPSQRQFYLNKLENQQAKLNKKLIKKLQLTEAHWQGMELMEFTPEIKQKLQYPPKLKGLLIDEVTLNSLASGLRGGDILVFMNGKAVRHLKQFHENTKRVRNDKKAKLEVWRQGRIMKFKIRALDFLGVAQVETAPMVAAGAISPHQYRGPCTICHLIGTGAHIAPDPDGIILPPPPIAKNAKLTHRDYGKCEACHVIK</sequence>
<dbReference type="SUPFAM" id="SSF50156">
    <property type="entry name" value="PDZ domain-like"/>
    <property type="match status" value="1"/>
</dbReference>
<dbReference type="InterPro" id="IPR036034">
    <property type="entry name" value="PDZ_sf"/>
</dbReference>
<evidence type="ECO:0000259" key="8">
    <source>
        <dbReference type="Pfam" id="PF18509"/>
    </source>
</evidence>
<keyword evidence="3" id="KW-0479">Metal-binding</keyword>
<evidence type="ECO:0000256" key="2">
    <source>
        <dbReference type="ARBA" id="ARBA00022692"/>
    </source>
</evidence>
<reference evidence="9" key="1">
    <citation type="journal article" date="2015" name="Nature">
        <title>Complex archaea that bridge the gap between prokaryotes and eukaryotes.</title>
        <authorList>
            <person name="Spang A."/>
            <person name="Saw J.H."/>
            <person name="Jorgensen S.L."/>
            <person name="Zaremba-Niedzwiedzka K."/>
            <person name="Martijn J."/>
            <person name="Lind A.E."/>
            <person name="van Eijk R."/>
            <person name="Schleper C."/>
            <person name="Guy L."/>
            <person name="Ettema T.J."/>
        </authorList>
    </citation>
    <scope>NUCLEOTIDE SEQUENCE</scope>
</reference>
<dbReference type="InterPro" id="IPR040963">
    <property type="entry name" value="MCR"/>
</dbReference>